<dbReference type="InterPro" id="IPR001584">
    <property type="entry name" value="Integrase_cat-core"/>
</dbReference>
<sequence>MHAVELADGDLITGEQMGKMTLDEVNNIVLDNVVYAPGFSQTLISVKQLIDRGMKVEFTDKECLIYDQPVLRGNITRGVYTLGIPSRLAAVALRPNSIEDWHQRLNHLNYRAIRELSASGAVRGMKIVGPTNPSQTCEICAKSKITRAPAPRLATRSSDNKDEVCHGDLAGPFQRSYNGNRYYLALKWMGHTSVYFLKRKSDAASSFQTYLNIINRRFDHQKNIKIYRSDNGGEFLGGEFQRVCEKEGISTEMSEPEVHYQNGVAEQTHRTLADCARALMLQADVPHYLWEYAVRSAVHTRNRTLSKGDTAQTPHEKFWNRKPDLKFVKPFGQRCVVLIPPEQRSTRFQFRPKGRSGIFIGSDPQRKGYFVYVTGHGHRVVHSRSVIFLEPPSRHTKPKDNSEDPLAIVRDKEDGQDMGTNSDHDRSQSSESDSKEGPRSPRTGLSEAPQPLRNNHTSTRQTTPTLRRSARIAGRALSAEGATLDEIIQAPLNLREARRSKDWPKWERAIRREIQALRDNDTFEVVEPPADANIIGSMVAFRVKLSGDGTVERLKARICAQGFTQEFLKDYFETYAPVARLNSIRTFLALITQTGMRVRQGDVPTAYVKAGLKETIYVRQPKGFEEGSPTSVWRLKKALYGLKQAGREWNAELNGFLLHCGLVPTREDPCVYIHPTKALIVLIYVDDLLIGYHDEATLASLLTALQDKYGVKDLGDISWFLGIRVNVNVEQGITTMDQSQYAGEVLRRFGMSGCRPRKTPMDKGTILYKRSEEDEAAGDVPYRQAVGALLYLARVTRPDISFAVNQVAAHASNPSKAHWIAVKNILRYIEGSKQLGIIYRRDPDAPRVSVYTDADWANDEEGRKSISGAAIYVSGCPVHWHTKRQRVVSKSSTIAEYIAADDAVEEARWTQMLVSKLLRATPTAPIPAMIDNKSTIKRLTNGKNSEAQKTIDCKFFAIREAIESGELALQYCPTNKMLADGLTKALPTIRFRELRQALGVVTVPFVLSAGGEVLELHPASTLGSDVSTT</sequence>
<feature type="domain" description="Integrase catalytic" evidence="4">
    <location>
        <begin position="147"/>
        <end position="322"/>
    </location>
</feature>
<feature type="compositionally biased region" description="Polar residues" evidence="3">
    <location>
        <begin position="452"/>
        <end position="466"/>
    </location>
</feature>
<evidence type="ECO:0000256" key="1">
    <source>
        <dbReference type="ARBA" id="ARBA00022723"/>
    </source>
</evidence>
<proteinExistence type="predicted"/>
<accession>A0A6A3KIJ4</accession>
<dbReference type="GO" id="GO:0046872">
    <property type="term" value="F:metal ion binding"/>
    <property type="evidence" value="ECO:0007669"/>
    <property type="project" value="UniProtKB-KW"/>
</dbReference>
<name>A0A6A3KIJ4_9STRA</name>
<keyword evidence="2" id="KW-0378">Hydrolase</keyword>
<dbReference type="InterPro" id="IPR013103">
    <property type="entry name" value="RVT_2"/>
</dbReference>
<dbReference type="CDD" id="cd09272">
    <property type="entry name" value="RNase_HI_RT_Ty1"/>
    <property type="match status" value="1"/>
</dbReference>
<dbReference type="InterPro" id="IPR025724">
    <property type="entry name" value="GAG-pre-integrase_dom"/>
</dbReference>
<dbReference type="EMBL" id="QXFV01001386">
    <property type="protein sequence ID" value="KAE9007181.1"/>
    <property type="molecule type" value="Genomic_DNA"/>
</dbReference>
<dbReference type="AlphaFoldDB" id="A0A6A3KIJ4"/>
<evidence type="ECO:0000256" key="3">
    <source>
        <dbReference type="SAM" id="MobiDB-lite"/>
    </source>
</evidence>
<organism evidence="5 6">
    <name type="scientific">Phytophthora rubi</name>
    <dbReference type="NCBI Taxonomy" id="129364"/>
    <lineage>
        <taxon>Eukaryota</taxon>
        <taxon>Sar</taxon>
        <taxon>Stramenopiles</taxon>
        <taxon>Oomycota</taxon>
        <taxon>Peronosporomycetes</taxon>
        <taxon>Peronosporales</taxon>
        <taxon>Peronosporaceae</taxon>
        <taxon>Phytophthora</taxon>
    </lineage>
</organism>
<feature type="compositionally biased region" description="Basic and acidic residues" evidence="3">
    <location>
        <begin position="422"/>
        <end position="439"/>
    </location>
</feature>
<dbReference type="GO" id="GO:0015074">
    <property type="term" value="P:DNA integration"/>
    <property type="evidence" value="ECO:0007669"/>
    <property type="project" value="InterPro"/>
</dbReference>
<dbReference type="Proteomes" id="UP000429607">
    <property type="component" value="Unassembled WGS sequence"/>
</dbReference>
<reference evidence="5 6" key="1">
    <citation type="submission" date="2018-09" db="EMBL/GenBank/DDBJ databases">
        <title>Genomic investigation of the strawberry pathogen Phytophthora fragariae indicates pathogenicity is determined by transcriptional variation in three key races.</title>
        <authorList>
            <person name="Adams T.M."/>
            <person name="Armitage A.D."/>
            <person name="Sobczyk M.K."/>
            <person name="Bates H.J."/>
            <person name="Dunwell J.M."/>
            <person name="Nellist C.F."/>
            <person name="Harrison R.J."/>
        </authorList>
    </citation>
    <scope>NUCLEOTIDE SEQUENCE [LARGE SCALE GENOMIC DNA]</scope>
    <source>
        <strain evidence="5 6">SCRP249</strain>
    </source>
</reference>
<dbReference type="Pfam" id="PF07727">
    <property type="entry name" value="RVT_2"/>
    <property type="match status" value="1"/>
</dbReference>
<protein>
    <submittedName>
        <fullName evidence="5">Retrovirus-related Pol polyprotein from transposon TNT 1-94</fullName>
    </submittedName>
</protein>
<dbReference type="PANTHER" id="PTHR42648:SF28">
    <property type="entry name" value="TRANSPOSON-ENCODED PROTEIN WITH RIBONUCLEASE H-LIKE AND RETROVIRUS ZINC FINGER-LIKE DOMAINS"/>
    <property type="match status" value="1"/>
</dbReference>
<dbReference type="Gene3D" id="3.30.420.10">
    <property type="entry name" value="Ribonuclease H-like superfamily/Ribonuclease H"/>
    <property type="match status" value="1"/>
</dbReference>
<evidence type="ECO:0000313" key="6">
    <source>
        <dbReference type="Proteomes" id="UP000429607"/>
    </source>
</evidence>
<dbReference type="Pfam" id="PF25597">
    <property type="entry name" value="SH3_retrovirus"/>
    <property type="match status" value="1"/>
</dbReference>
<dbReference type="Pfam" id="PF13976">
    <property type="entry name" value="gag_pre-integrs"/>
    <property type="match status" value="1"/>
</dbReference>
<dbReference type="PANTHER" id="PTHR42648">
    <property type="entry name" value="TRANSPOSASE, PUTATIVE-RELATED"/>
    <property type="match status" value="1"/>
</dbReference>
<keyword evidence="1" id="KW-0479">Metal-binding</keyword>
<dbReference type="InterPro" id="IPR036397">
    <property type="entry name" value="RNaseH_sf"/>
</dbReference>
<dbReference type="InterPro" id="IPR043502">
    <property type="entry name" value="DNA/RNA_pol_sf"/>
</dbReference>
<comment type="caution">
    <text evidence="5">The sequence shown here is derived from an EMBL/GenBank/DDBJ whole genome shotgun (WGS) entry which is preliminary data.</text>
</comment>
<dbReference type="PROSITE" id="PS50994">
    <property type="entry name" value="INTEGRASE"/>
    <property type="match status" value="1"/>
</dbReference>
<dbReference type="GO" id="GO:0003676">
    <property type="term" value="F:nucleic acid binding"/>
    <property type="evidence" value="ECO:0007669"/>
    <property type="project" value="InterPro"/>
</dbReference>
<dbReference type="InterPro" id="IPR012337">
    <property type="entry name" value="RNaseH-like_sf"/>
</dbReference>
<dbReference type="SUPFAM" id="SSF53098">
    <property type="entry name" value="Ribonuclease H-like"/>
    <property type="match status" value="1"/>
</dbReference>
<evidence type="ECO:0000313" key="5">
    <source>
        <dbReference type="EMBL" id="KAE9007181.1"/>
    </source>
</evidence>
<dbReference type="InterPro" id="IPR057670">
    <property type="entry name" value="SH3_retrovirus"/>
</dbReference>
<dbReference type="InterPro" id="IPR039537">
    <property type="entry name" value="Retrotran_Ty1/copia-like"/>
</dbReference>
<dbReference type="SUPFAM" id="SSF56672">
    <property type="entry name" value="DNA/RNA polymerases"/>
    <property type="match status" value="1"/>
</dbReference>
<evidence type="ECO:0000259" key="4">
    <source>
        <dbReference type="PROSITE" id="PS50994"/>
    </source>
</evidence>
<evidence type="ECO:0000256" key="2">
    <source>
        <dbReference type="ARBA" id="ARBA00022801"/>
    </source>
</evidence>
<dbReference type="GO" id="GO:0016787">
    <property type="term" value="F:hydrolase activity"/>
    <property type="evidence" value="ECO:0007669"/>
    <property type="project" value="UniProtKB-KW"/>
</dbReference>
<gene>
    <name evidence="5" type="ORF">PR001_g17029</name>
</gene>
<feature type="region of interest" description="Disordered" evidence="3">
    <location>
        <begin position="391"/>
        <end position="468"/>
    </location>
</feature>